<feature type="chain" id="PRO_5014682312" evidence="1">
    <location>
        <begin position="20"/>
        <end position="92"/>
    </location>
</feature>
<keyword evidence="1" id="KW-0732">Signal</keyword>
<proteinExistence type="predicted"/>
<reference evidence="2" key="1">
    <citation type="submission" date="2018-01" db="EMBL/GenBank/DDBJ databases">
        <title>An insight into the sialome of Amazonian anophelines.</title>
        <authorList>
            <person name="Ribeiro J.M."/>
            <person name="Scarpassa V."/>
            <person name="Calvo E."/>
        </authorList>
    </citation>
    <scope>NUCLEOTIDE SEQUENCE</scope>
    <source>
        <tissue evidence="2">Salivary glands</tissue>
    </source>
</reference>
<name>A0A2M3ZNA6_9DIPT</name>
<evidence type="ECO:0000313" key="2">
    <source>
        <dbReference type="EMBL" id="MBW29930.1"/>
    </source>
</evidence>
<sequence>MMVMLLFLIASLMLRRLFGSVLGIHLPFWTASSSLLCARCSLTGSGSTTILCSMSLPMHTDGTPRFTILKRCHLAKKQFPTPLTILKHEYVH</sequence>
<dbReference type="EMBL" id="GGFM01009179">
    <property type="protein sequence ID" value="MBW29930.1"/>
    <property type="molecule type" value="Transcribed_RNA"/>
</dbReference>
<protein>
    <submittedName>
        <fullName evidence="2">Putative secreted peptide</fullName>
    </submittedName>
</protein>
<evidence type="ECO:0000256" key="1">
    <source>
        <dbReference type="SAM" id="SignalP"/>
    </source>
</evidence>
<organism evidence="2">
    <name type="scientific">Anopheles braziliensis</name>
    <dbReference type="NCBI Taxonomy" id="58242"/>
    <lineage>
        <taxon>Eukaryota</taxon>
        <taxon>Metazoa</taxon>
        <taxon>Ecdysozoa</taxon>
        <taxon>Arthropoda</taxon>
        <taxon>Hexapoda</taxon>
        <taxon>Insecta</taxon>
        <taxon>Pterygota</taxon>
        <taxon>Neoptera</taxon>
        <taxon>Endopterygota</taxon>
        <taxon>Diptera</taxon>
        <taxon>Nematocera</taxon>
        <taxon>Culicoidea</taxon>
        <taxon>Culicidae</taxon>
        <taxon>Anophelinae</taxon>
        <taxon>Anopheles</taxon>
    </lineage>
</organism>
<feature type="signal peptide" evidence="1">
    <location>
        <begin position="1"/>
        <end position="19"/>
    </location>
</feature>
<dbReference type="AlphaFoldDB" id="A0A2M3ZNA6"/>
<accession>A0A2M3ZNA6</accession>